<dbReference type="STRING" id="35608.A0A2U1MMC2"/>
<proteinExistence type="predicted"/>
<protein>
    <submittedName>
        <fullName evidence="1">ABC2-like protein</fullName>
    </submittedName>
</protein>
<dbReference type="AlphaFoldDB" id="A0A2U1MMC2"/>
<evidence type="ECO:0000313" key="2">
    <source>
        <dbReference type="Proteomes" id="UP000245207"/>
    </source>
</evidence>
<dbReference type="OrthoDB" id="427480at2759"/>
<organism evidence="1 2">
    <name type="scientific">Artemisia annua</name>
    <name type="common">Sweet wormwood</name>
    <dbReference type="NCBI Taxonomy" id="35608"/>
    <lineage>
        <taxon>Eukaryota</taxon>
        <taxon>Viridiplantae</taxon>
        <taxon>Streptophyta</taxon>
        <taxon>Embryophyta</taxon>
        <taxon>Tracheophyta</taxon>
        <taxon>Spermatophyta</taxon>
        <taxon>Magnoliopsida</taxon>
        <taxon>eudicotyledons</taxon>
        <taxon>Gunneridae</taxon>
        <taxon>Pentapetalae</taxon>
        <taxon>asterids</taxon>
        <taxon>campanulids</taxon>
        <taxon>Asterales</taxon>
        <taxon>Asteraceae</taxon>
        <taxon>Asteroideae</taxon>
        <taxon>Anthemideae</taxon>
        <taxon>Artemisiinae</taxon>
        <taxon>Artemisia</taxon>
    </lineage>
</organism>
<keyword evidence="2" id="KW-1185">Reference proteome</keyword>
<evidence type="ECO:0000313" key="1">
    <source>
        <dbReference type="EMBL" id="PWA62364.1"/>
    </source>
</evidence>
<comment type="caution">
    <text evidence="1">The sequence shown here is derived from an EMBL/GenBank/DDBJ whole genome shotgun (WGS) entry which is preliminary data.</text>
</comment>
<gene>
    <name evidence="1" type="ORF">CTI12_AA361500</name>
</gene>
<reference evidence="1 2" key="1">
    <citation type="journal article" date="2018" name="Mol. Plant">
        <title>The genome of Artemisia annua provides insight into the evolution of Asteraceae family and artemisinin biosynthesis.</title>
        <authorList>
            <person name="Shen Q."/>
            <person name="Zhang L."/>
            <person name="Liao Z."/>
            <person name="Wang S."/>
            <person name="Yan T."/>
            <person name="Shi P."/>
            <person name="Liu M."/>
            <person name="Fu X."/>
            <person name="Pan Q."/>
            <person name="Wang Y."/>
            <person name="Lv Z."/>
            <person name="Lu X."/>
            <person name="Zhang F."/>
            <person name="Jiang W."/>
            <person name="Ma Y."/>
            <person name="Chen M."/>
            <person name="Hao X."/>
            <person name="Li L."/>
            <person name="Tang Y."/>
            <person name="Lv G."/>
            <person name="Zhou Y."/>
            <person name="Sun X."/>
            <person name="Brodelius P.E."/>
            <person name="Rose J.K.C."/>
            <person name="Tang K."/>
        </authorList>
    </citation>
    <scope>NUCLEOTIDE SEQUENCE [LARGE SCALE GENOMIC DNA]</scope>
    <source>
        <strain evidence="2">cv. Huhao1</strain>
        <tissue evidence="1">Leaf</tissue>
    </source>
</reference>
<accession>A0A2U1MMC2</accession>
<dbReference type="EMBL" id="PKPP01004884">
    <property type="protein sequence ID" value="PWA62364.1"/>
    <property type="molecule type" value="Genomic_DNA"/>
</dbReference>
<sequence length="141" mass="16166">MGNSVSWLNYRNSYNEALEQVIDPAVDHLAIDHSELQMHASLYFPQNIELLHKLPQVILLMLKTNDCLRLVNTALIKRPSGESFIIIGRASFEALIEENLSHAKSPFSLLHVYLEEISLEAQFFIMQVDLWILQFRTAATL</sequence>
<dbReference type="Proteomes" id="UP000245207">
    <property type="component" value="Unassembled WGS sequence"/>
</dbReference>
<name>A0A2U1MMC2_ARTAN</name>